<dbReference type="EMBL" id="FZOT01000023">
    <property type="protein sequence ID" value="SNT30010.1"/>
    <property type="molecule type" value="Genomic_DNA"/>
</dbReference>
<proteinExistence type="inferred from homology"/>
<sequence length="323" mass="33534">MGKAIPPLAVLAACLAAAPGAQAQSYPSKPIKLVVGFTPGGAADFTGRVAAEALSKVLGQSIIIENKPGAGSSIAAEFVAKAPPDGYTILIASPSSMSVNPAMNPKKNYGVNTLVPITRISNSPLILTANPALGINSLKDLVAAARKSPGKLNYSTSGNGSAPHLGAVYLKQATGIDIQHVPYKGGAQAVQAVIAGDVELTFATPPSVLPFIKANRLKGLAVSTPARSAFAPDIPGMTESGYPGFNMNFWYGFFAPAGTPPEVVNRLFEATSAALQKPEVKTMLAREATEVALSRSPADFEQFLKEDARFWEKLVKDSGITAD</sequence>
<evidence type="ECO:0000313" key="4">
    <source>
        <dbReference type="Proteomes" id="UP000198284"/>
    </source>
</evidence>
<dbReference type="PANTHER" id="PTHR42928:SF5">
    <property type="entry name" value="BLR1237 PROTEIN"/>
    <property type="match status" value="1"/>
</dbReference>
<reference evidence="3 4" key="1">
    <citation type="submission" date="2017-06" db="EMBL/GenBank/DDBJ databases">
        <authorList>
            <person name="Kim H.J."/>
            <person name="Triplett B.A."/>
        </authorList>
    </citation>
    <scope>NUCLEOTIDE SEQUENCE [LARGE SCALE GENOMIC DNA]</scope>
    <source>
        <strain evidence="3 4">U15</strain>
    </source>
</reference>
<dbReference type="Gene3D" id="3.40.190.10">
    <property type="entry name" value="Periplasmic binding protein-like II"/>
    <property type="match status" value="1"/>
</dbReference>
<gene>
    <name evidence="3" type="ORF">SAMN06265795_12321</name>
</gene>
<dbReference type="PIRSF" id="PIRSF017082">
    <property type="entry name" value="YflP"/>
    <property type="match status" value="1"/>
</dbReference>
<dbReference type="AlphaFoldDB" id="A0A239LI83"/>
<feature type="signal peptide" evidence="2">
    <location>
        <begin position="1"/>
        <end position="23"/>
    </location>
</feature>
<evidence type="ECO:0000256" key="2">
    <source>
        <dbReference type="SAM" id="SignalP"/>
    </source>
</evidence>
<evidence type="ECO:0000256" key="1">
    <source>
        <dbReference type="ARBA" id="ARBA00006987"/>
    </source>
</evidence>
<keyword evidence="4" id="KW-1185">Reference proteome</keyword>
<protein>
    <submittedName>
        <fullName evidence="3">Tripartite-type tricarboxylate transporter, receptor component TctC</fullName>
    </submittedName>
</protein>
<dbReference type="RefSeq" id="WP_089401471.1">
    <property type="nucleotide sequence ID" value="NZ_FZOT01000023.1"/>
</dbReference>
<dbReference type="CDD" id="cd13578">
    <property type="entry name" value="PBP2_Bug27"/>
    <property type="match status" value="1"/>
</dbReference>
<feature type="chain" id="PRO_5012059918" evidence="2">
    <location>
        <begin position="24"/>
        <end position="323"/>
    </location>
</feature>
<dbReference type="OrthoDB" id="8678477at2"/>
<keyword evidence="3" id="KW-0675">Receptor</keyword>
<dbReference type="Proteomes" id="UP000198284">
    <property type="component" value="Unassembled WGS sequence"/>
</dbReference>
<comment type="similarity">
    <text evidence="1">Belongs to the UPF0065 (bug) family.</text>
</comment>
<keyword evidence="2" id="KW-0732">Signal</keyword>
<dbReference type="InterPro" id="IPR042100">
    <property type="entry name" value="Bug_dom1"/>
</dbReference>
<dbReference type="Gene3D" id="3.40.190.150">
    <property type="entry name" value="Bordetella uptake gene, domain 1"/>
    <property type="match status" value="1"/>
</dbReference>
<dbReference type="InterPro" id="IPR005064">
    <property type="entry name" value="BUG"/>
</dbReference>
<accession>A0A239LI83</accession>
<evidence type="ECO:0000313" key="3">
    <source>
        <dbReference type="EMBL" id="SNT30010.1"/>
    </source>
</evidence>
<organism evidence="3 4">
    <name type="scientific">Noviherbaspirillum humi</name>
    <dbReference type="NCBI Taxonomy" id="1688639"/>
    <lineage>
        <taxon>Bacteria</taxon>
        <taxon>Pseudomonadati</taxon>
        <taxon>Pseudomonadota</taxon>
        <taxon>Betaproteobacteria</taxon>
        <taxon>Burkholderiales</taxon>
        <taxon>Oxalobacteraceae</taxon>
        <taxon>Noviherbaspirillum</taxon>
    </lineage>
</organism>
<dbReference type="SUPFAM" id="SSF53850">
    <property type="entry name" value="Periplasmic binding protein-like II"/>
    <property type="match status" value="1"/>
</dbReference>
<dbReference type="PANTHER" id="PTHR42928">
    <property type="entry name" value="TRICARBOXYLATE-BINDING PROTEIN"/>
    <property type="match status" value="1"/>
</dbReference>
<name>A0A239LI83_9BURK</name>
<dbReference type="Pfam" id="PF03401">
    <property type="entry name" value="TctC"/>
    <property type="match status" value="1"/>
</dbReference>